<evidence type="ECO:0000313" key="3">
    <source>
        <dbReference type="Proteomes" id="UP001500190"/>
    </source>
</evidence>
<gene>
    <name evidence="2" type="ORF">GCM10009742_24140</name>
</gene>
<comment type="caution">
    <text evidence="2">The sequence shown here is derived from an EMBL/GenBank/DDBJ whole genome shotgun (WGS) entry which is preliminary data.</text>
</comment>
<dbReference type="PANTHER" id="PTHR33570">
    <property type="entry name" value="4-CARBOXYMUCONOLACTONE DECARBOXYLASE FAMILY PROTEIN"/>
    <property type="match status" value="1"/>
</dbReference>
<evidence type="ECO:0000313" key="2">
    <source>
        <dbReference type="EMBL" id="GAA1579085.1"/>
    </source>
</evidence>
<accession>A0ABN2DK08</accession>
<dbReference type="Proteomes" id="UP001500190">
    <property type="component" value="Unassembled WGS sequence"/>
</dbReference>
<proteinExistence type="predicted"/>
<dbReference type="InterPro" id="IPR052512">
    <property type="entry name" value="4CMD/NDH-1_regulator"/>
</dbReference>
<dbReference type="Pfam" id="PF02627">
    <property type="entry name" value="CMD"/>
    <property type="match status" value="1"/>
</dbReference>
<protein>
    <recommendedName>
        <fullName evidence="1">Carboxymuconolactone decarboxylase-like domain-containing protein</fullName>
    </recommendedName>
</protein>
<feature type="domain" description="Carboxymuconolactone decarboxylase-like" evidence="1">
    <location>
        <begin position="89"/>
        <end position="173"/>
    </location>
</feature>
<dbReference type="PANTHER" id="PTHR33570:SF10">
    <property type="entry name" value="GAMMA-CARBOXYMUCONOLACTONE DECARBOXYLASE"/>
    <property type="match status" value="1"/>
</dbReference>
<sequence>MKPFAVQAGEGAKHPTLTTGWALVKADTAAPDRRWRFPTRCRVSVAGMAAPDINSPAEQARYERGLEVLNGIDGGGAPAVMDSLRDIAPALAHHIVAFGFGDLYSRPALEPRQRQLVTLGILASLGGCEPELEVHVRTSLNVGLTPEQIVETFIHTAGYAGFPRAINAITVAKKVFAERDLLPLS</sequence>
<dbReference type="InterPro" id="IPR029032">
    <property type="entry name" value="AhpD-like"/>
</dbReference>
<keyword evidence="3" id="KW-1185">Reference proteome</keyword>
<dbReference type="EMBL" id="BAAAND010000004">
    <property type="protein sequence ID" value="GAA1579085.1"/>
    <property type="molecule type" value="Genomic_DNA"/>
</dbReference>
<organism evidence="2 3">
    <name type="scientific">Kribbella karoonensis</name>
    <dbReference type="NCBI Taxonomy" id="324851"/>
    <lineage>
        <taxon>Bacteria</taxon>
        <taxon>Bacillati</taxon>
        <taxon>Actinomycetota</taxon>
        <taxon>Actinomycetes</taxon>
        <taxon>Propionibacteriales</taxon>
        <taxon>Kribbellaceae</taxon>
        <taxon>Kribbella</taxon>
    </lineage>
</organism>
<reference evidence="2 3" key="1">
    <citation type="journal article" date="2019" name="Int. J. Syst. Evol. Microbiol.">
        <title>The Global Catalogue of Microorganisms (GCM) 10K type strain sequencing project: providing services to taxonomists for standard genome sequencing and annotation.</title>
        <authorList>
            <consortium name="The Broad Institute Genomics Platform"/>
            <consortium name="The Broad Institute Genome Sequencing Center for Infectious Disease"/>
            <person name="Wu L."/>
            <person name="Ma J."/>
        </authorList>
    </citation>
    <scope>NUCLEOTIDE SEQUENCE [LARGE SCALE GENOMIC DNA]</scope>
    <source>
        <strain evidence="2 3">JCM 14304</strain>
    </source>
</reference>
<dbReference type="Gene3D" id="1.20.1290.10">
    <property type="entry name" value="AhpD-like"/>
    <property type="match status" value="1"/>
</dbReference>
<dbReference type="InterPro" id="IPR003779">
    <property type="entry name" value="CMD-like"/>
</dbReference>
<dbReference type="SUPFAM" id="SSF69118">
    <property type="entry name" value="AhpD-like"/>
    <property type="match status" value="1"/>
</dbReference>
<evidence type="ECO:0000259" key="1">
    <source>
        <dbReference type="Pfam" id="PF02627"/>
    </source>
</evidence>
<name>A0ABN2DK08_9ACTN</name>